<dbReference type="EMBL" id="BMHH01000015">
    <property type="protein sequence ID" value="GGB02176.1"/>
    <property type="molecule type" value="Genomic_DNA"/>
</dbReference>
<keyword evidence="2" id="KW-1185">Reference proteome</keyword>
<dbReference type="RefSeq" id="WP_236016237.1">
    <property type="nucleotide sequence ID" value="NZ_BMHH01000015.1"/>
</dbReference>
<organism evidence="1 2">
    <name type="scientific">Brucella endophytica</name>
    <dbReference type="NCBI Taxonomy" id="1963359"/>
    <lineage>
        <taxon>Bacteria</taxon>
        <taxon>Pseudomonadati</taxon>
        <taxon>Pseudomonadota</taxon>
        <taxon>Alphaproteobacteria</taxon>
        <taxon>Hyphomicrobiales</taxon>
        <taxon>Brucellaceae</taxon>
        <taxon>Brucella/Ochrobactrum group</taxon>
        <taxon>Brucella</taxon>
    </lineage>
</organism>
<dbReference type="AlphaFoldDB" id="A0A916WIV2"/>
<evidence type="ECO:0000313" key="1">
    <source>
        <dbReference type="EMBL" id="GGB02176.1"/>
    </source>
</evidence>
<sequence length="100" mass="11478">MRDEKGLTHMLLLPISSKPLRDGQTALEIPALELRRAKLTDYEHGWITVSECNYDILERSFHFDARQKPQGKFSGMFLEEVRKAFAPFLAAGTAKIDRTR</sequence>
<dbReference type="Proteomes" id="UP000646478">
    <property type="component" value="Unassembled WGS sequence"/>
</dbReference>
<proteinExistence type="predicted"/>
<reference evidence="1" key="2">
    <citation type="submission" date="2020-09" db="EMBL/GenBank/DDBJ databases">
        <authorList>
            <person name="Sun Q."/>
            <person name="Zhou Y."/>
        </authorList>
    </citation>
    <scope>NUCLEOTIDE SEQUENCE</scope>
    <source>
        <strain evidence="1">CGMCC 1.15082</strain>
    </source>
</reference>
<gene>
    <name evidence="1" type="ORF">GCM10011491_32850</name>
</gene>
<comment type="caution">
    <text evidence="1">The sequence shown here is derived from an EMBL/GenBank/DDBJ whole genome shotgun (WGS) entry which is preliminary data.</text>
</comment>
<name>A0A916WIV2_9HYPH</name>
<protein>
    <submittedName>
        <fullName evidence="1">Uncharacterized protein</fullName>
    </submittedName>
</protein>
<evidence type="ECO:0000313" key="2">
    <source>
        <dbReference type="Proteomes" id="UP000646478"/>
    </source>
</evidence>
<accession>A0A916WIV2</accession>
<reference evidence="1" key="1">
    <citation type="journal article" date="2014" name="Int. J. Syst. Evol. Microbiol.">
        <title>Complete genome sequence of Corynebacterium casei LMG S-19264T (=DSM 44701T), isolated from a smear-ripened cheese.</title>
        <authorList>
            <consortium name="US DOE Joint Genome Institute (JGI-PGF)"/>
            <person name="Walter F."/>
            <person name="Albersmeier A."/>
            <person name="Kalinowski J."/>
            <person name="Ruckert C."/>
        </authorList>
    </citation>
    <scope>NUCLEOTIDE SEQUENCE</scope>
    <source>
        <strain evidence="1">CGMCC 1.15082</strain>
    </source>
</reference>